<sequence>MGVACSICLGSSLTINWDTPIARRTGQLSRTIQHSDSAADFPSVTIGAAQVAQRSHGKRAAVASLYCIRNTYNAHHTESVFVDSRVPSVCATPVILVGTDGQSIAIS</sequence>
<name>A0A7S4GAX0_9EUGL</name>
<accession>A0A7S4GAX0</accession>
<gene>
    <name evidence="1" type="ORF">EGYM00163_LOCUS42123</name>
</gene>
<reference evidence="1" key="1">
    <citation type="submission" date="2021-01" db="EMBL/GenBank/DDBJ databases">
        <authorList>
            <person name="Corre E."/>
            <person name="Pelletier E."/>
            <person name="Niang G."/>
            <person name="Scheremetjew M."/>
            <person name="Finn R."/>
            <person name="Kale V."/>
            <person name="Holt S."/>
            <person name="Cochrane G."/>
            <person name="Meng A."/>
            <person name="Brown T."/>
            <person name="Cohen L."/>
        </authorList>
    </citation>
    <scope>NUCLEOTIDE SEQUENCE</scope>
    <source>
        <strain evidence="1">CCMP1594</strain>
    </source>
</reference>
<dbReference type="AlphaFoldDB" id="A0A7S4GAX0"/>
<dbReference type="EMBL" id="HBJA01122327">
    <property type="protein sequence ID" value="CAE0830842.1"/>
    <property type="molecule type" value="Transcribed_RNA"/>
</dbReference>
<organism evidence="1">
    <name type="scientific">Eutreptiella gymnastica</name>
    <dbReference type="NCBI Taxonomy" id="73025"/>
    <lineage>
        <taxon>Eukaryota</taxon>
        <taxon>Discoba</taxon>
        <taxon>Euglenozoa</taxon>
        <taxon>Euglenida</taxon>
        <taxon>Spirocuta</taxon>
        <taxon>Euglenophyceae</taxon>
        <taxon>Eutreptiales</taxon>
        <taxon>Eutreptiaceae</taxon>
        <taxon>Eutreptiella</taxon>
    </lineage>
</organism>
<proteinExistence type="predicted"/>
<evidence type="ECO:0000313" key="1">
    <source>
        <dbReference type="EMBL" id="CAE0830842.1"/>
    </source>
</evidence>
<protein>
    <submittedName>
        <fullName evidence="1">Uncharacterized protein</fullName>
    </submittedName>
</protein>